<dbReference type="PANTHER" id="PTHR48111:SF37">
    <property type="entry name" value="RESPONSE REGULATOR PROTEIN CARR"/>
    <property type="match status" value="1"/>
</dbReference>
<dbReference type="Gene3D" id="3.40.50.2300">
    <property type="match status" value="1"/>
</dbReference>
<dbReference type="EMBL" id="JACBZM010000001">
    <property type="protein sequence ID" value="NYI44394.1"/>
    <property type="molecule type" value="Genomic_DNA"/>
</dbReference>
<feature type="modified residue" description="4-aspartylphosphate" evidence="2">
    <location>
        <position position="53"/>
    </location>
</feature>
<evidence type="ECO:0000256" key="2">
    <source>
        <dbReference type="PROSITE-ProRule" id="PRU00169"/>
    </source>
</evidence>
<feature type="domain" description="Response regulatory" evidence="4">
    <location>
        <begin position="4"/>
        <end position="118"/>
    </location>
</feature>
<dbReference type="Pfam" id="PF00486">
    <property type="entry name" value="Trans_reg_C"/>
    <property type="match status" value="1"/>
</dbReference>
<dbReference type="GO" id="GO:0006355">
    <property type="term" value="P:regulation of DNA-templated transcription"/>
    <property type="evidence" value="ECO:0007669"/>
    <property type="project" value="InterPro"/>
</dbReference>
<dbReference type="RefSeq" id="WP_036549046.1">
    <property type="nucleotide sequence ID" value="NZ_JACBZM010000001.1"/>
</dbReference>
<dbReference type="SMART" id="SM00448">
    <property type="entry name" value="REC"/>
    <property type="match status" value="1"/>
</dbReference>
<dbReference type="CDD" id="cd00383">
    <property type="entry name" value="trans_reg_C"/>
    <property type="match status" value="1"/>
</dbReference>
<organism evidence="6 7">
    <name type="scientific">Nocardioides aromaticivorans</name>
    <dbReference type="NCBI Taxonomy" id="200618"/>
    <lineage>
        <taxon>Bacteria</taxon>
        <taxon>Bacillati</taxon>
        <taxon>Actinomycetota</taxon>
        <taxon>Actinomycetes</taxon>
        <taxon>Propionibacteriales</taxon>
        <taxon>Nocardioidaceae</taxon>
        <taxon>Nocardioides</taxon>
    </lineage>
</organism>
<gene>
    <name evidence="6" type="ORF">BJ993_001474</name>
</gene>
<dbReference type="Pfam" id="PF00072">
    <property type="entry name" value="Response_reg"/>
    <property type="match status" value="1"/>
</dbReference>
<proteinExistence type="predicted"/>
<protein>
    <submittedName>
        <fullName evidence="6">Two-component system response regulator MprA</fullName>
    </submittedName>
</protein>
<dbReference type="InterPro" id="IPR001789">
    <property type="entry name" value="Sig_transdc_resp-reg_receiver"/>
</dbReference>
<dbReference type="PROSITE" id="PS50110">
    <property type="entry name" value="RESPONSE_REGULATORY"/>
    <property type="match status" value="1"/>
</dbReference>
<dbReference type="InterPro" id="IPR011006">
    <property type="entry name" value="CheY-like_superfamily"/>
</dbReference>
<dbReference type="SUPFAM" id="SSF46894">
    <property type="entry name" value="C-terminal effector domain of the bipartite response regulators"/>
    <property type="match status" value="1"/>
</dbReference>
<evidence type="ECO:0000313" key="7">
    <source>
        <dbReference type="Proteomes" id="UP000562045"/>
    </source>
</evidence>
<dbReference type="Gene3D" id="1.10.10.10">
    <property type="entry name" value="Winged helix-like DNA-binding domain superfamily/Winged helix DNA-binding domain"/>
    <property type="match status" value="1"/>
</dbReference>
<keyword evidence="1 3" id="KW-0238">DNA-binding</keyword>
<reference evidence="6 7" key="1">
    <citation type="submission" date="2020-07" db="EMBL/GenBank/DDBJ databases">
        <title>Sequencing the genomes of 1000 actinobacteria strains.</title>
        <authorList>
            <person name="Klenk H.-P."/>
        </authorList>
    </citation>
    <scope>NUCLEOTIDE SEQUENCE [LARGE SCALE GENOMIC DNA]</scope>
    <source>
        <strain evidence="6 7">DSM 15131</strain>
    </source>
</reference>
<feature type="domain" description="OmpR/PhoB-type" evidence="5">
    <location>
        <begin position="123"/>
        <end position="223"/>
    </location>
</feature>
<sequence>MDLTVGICEDDPALRRALRGALTYAGHDAVVAHNGTEALSLFATADLDVIIMDVGLPDADGRDVCQALKARGQAAPVLFLTALGAVHDRLAGFSAGGDDYVAKPFDVKELLARVAVLGRRGRQLALQRDDSGLVLDPATHALRTDSGEVLLSPTEFRMLAAVAARPGDVVRRAAVIAAAWPDGAIVSDNTVDSLMRRVRAKLVEADAPALVETVRGVGYRLGARTDDQP</sequence>
<dbReference type="InterPro" id="IPR016032">
    <property type="entry name" value="Sig_transdc_resp-reg_C-effctor"/>
</dbReference>
<dbReference type="SMART" id="SM00862">
    <property type="entry name" value="Trans_reg_C"/>
    <property type="match status" value="1"/>
</dbReference>
<accession>A0A7Y9ZFC8</accession>
<dbReference type="SUPFAM" id="SSF52172">
    <property type="entry name" value="CheY-like"/>
    <property type="match status" value="1"/>
</dbReference>
<dbReference type="GO" id="GO:0032993">
    <property type="term" value="C:protein-DNA complex"/>
    <property type="evidence" value="ECO:0007669"/>
    <property type="project" value="TreeGrafter"/>
</dbReference>
<dbReference type="GO" id="GO:0005829">
    <property type="term" value="C:cytosol"/>
    <property type="evidence" value="ECO:0007669"/>
    <property type="project" value="TreeGrafter"/>
</dbReference>
<dbReference type="Gene3D" id="6.10.250.690">
    <property type="match status" value="1"/>
</dbReference>
<keyword evidence="2" id="KW-0597">Phosphoprotein</keyword>
<evidence type="ECO:0000259" key="4">
    <source>
        <dbReference type="PROSITE" id="PS50110"/>
    </source>
</evidence>
<evidence type="ECO:0000259" key="5">
    <source>
        <dbReference type="PROSITE" id="PS51755"/>
    </source>
</evidence>
<evidence type="ECO:0000256" key="1">
    <source>
        <dbReference type="ARBA" id="ARBA00023125"/>
    </source>
</evidence>
<comment type="caution">
    <text evidence="6">The sequence shown here is derived from an EMBL/GenBank/DDBJ whole genome shotgun (WGS) entry which is preliminary data.</text>
</comment>
<dbReference type="CDD" id="cd17574">
    <property type="entry name" value="REC_OmpR"/>
    <property type="match status" value="1"/>
</dbReference>
<dbReference type="InterPro" id="IPR036388">
    <property type="entry name" value="WH-like_DNA-bd_sf"/>
</dbReference>
<dbReference type="PROSITE" id="PS51755">
    <property type="entry name" value="OMPR_PHOB"/>
    <property type="match status" value="1"/>
</dbReference>
<dbReference type="AlphaFoldDB" id="A0A7Y9ZFC8"/>
<name>A0A7Y9ZFC8_9ACTN</name>
<dbReference type="InterPro" id="IPR039420">
    <property type="entry name" value="WalR-like"/>
</dbReference>
<dbReference type="InterPro" id="IPR001867">
    <property type="entry name" value="OmpR/PhoB-type_DNA-bd"/>
</dbReference>
<evidence type="ECO:0000256" key="3">
    <source>
        <dbReference type="PROSITE-ProRule" id="PRU01091"/>
    </source>
</evidence>
<feature type="DNA-binding region" description="OmpR/PhoB-type" evidence="3">
    <location>
        <begin position="123"/>
        <end position="223"/>
    </location>
</feature>
<dbReference type="PANTHER" id="PTHR48111">
    <property type="entry name" value="REGULATOR OF RPOS"/>
    <property type="match status" value="1"/>
</dbReference>
<dbReference type="GO" id="GO:0000156">
    <property type="term" value="F:phosphorelay response regulator activity"/>
    <property type="evidence" value="ECO:0007669"/>
    <property type="project" value="TreeGrafter"/>
</dbReference>
<dbReference type="Proteomes" id="UP000562045">
    <property type="component" value="Unassembled WGS sequence"/>
</dbReference>
<evidence type="ECO:0000313" key="6">
    <source>
        <dbReference type="EMBL" id="NYI44394.1"/>
    </source>
</evidence>
<dbReference type="GO" id="GO:0000976">
    <property type="term" value="F:transcription cis-regulatory region binding"/>
    <property type="evidence" value="ECO:0007669"/>
    <property type="project" value="TreeGrafter"/>
</dbReference>